<dbReference type="GO" id="GO:0005886">
    <property type="term" value="C:plasma membrane"/>
    <property type="evidence" value="ECO:0007669"/>
    <property type="project" value="UniProtKB-SubCell"/>
</dbReference>
<keyword evidence="5 6" id="KW-0472">Membrane</keyword>
<evidence type="ECO:0000259" key="7">
    <source>
        <dbReference type="Pfam" id="PF02687"/>
    </source>
</evidence>
<evidence type="ECO:0000313" key="10">
    <source>
        <dbReference type="Proteomes" id="UP000651668"/>
    </source>
</evidence>
<dbReference type="InterPro" id="IPR003838">
    <property type="entry name" value="ABC3_permease_C"/>
</dbReference>
<sequence length="805" mass="89174">MFWHLNGKASKKDDMLALNFKIAVRNIRKNPGFSLINIGGLAIGLASCLMLLLYVNYEWGYDKQFKDIDRIYFAQLNLKLGDNIITLQATPNELAAAAAQEIPGIELAARVSDEENKLFSYEQHKIKLAFNYVDPSFLQIFDYAFLKGDPATALKQPNSVVLSASAAKKLFGDQDPIGKSLVWDNRKPLTVTAVIADPPKNQSMQFEALQTWAFHDQEYPGEINAGWGSINCSTIFKLKKDADFSAADASLRKLIKGHQEDTQMEVFLFPYSKFQLYDQFNNGQLVGGRIDQVRLFFFLAFCVLLIASINYMNLSTARSEKRAREVGVRKALGSSQRSLISQFLMESLLLSFLAMIIAVALIELTLPYFNGLLEIVITINYHSPLFWCFLLALVFVTGILAGCYPAFYLSSFTPVKVLKGFTNIGQGSLSIRKLLVVFQFSLSIVMIIGATIVYSQIQYMKNKPLGFDKNNLVQLDLEGEFANPNKVEILKAALKNEGVIVSATEYSADFTANGGSITGAFNWPGKGVKDEYIVGYRSVGYDFVKTIGATVMSGADFSRHLSSDTASGVLINQAAVKMMALKQPVGTPISWGTQKLKIIGVVNDYNNVTVTQKAEATVFYYSPQKSKTLLLRLSPSHPLNAAVQSINKISRQLNPAYPPGLKYVSEGMEQKIKSEKLLGVLSNIFGSFAIVISCLGLLGLALYMAEQRKREISIRKVLGADLKSILLLLNKDFIKLVLISNVIAIPIAYILLTNWLKTYDYKVSTGSLWPYFMASGISLTIAVLTISMQSFKVAKANPVDALKYE</sequence>
<feature type="domain" description="MacB-like periplasmic core" evidence="8">
    <location>
        <begin position="34"/>
        <end position="253"/>
    </location>
</feature>
<evidence type="ECO:0000256" key="4">
    <source>
        <dbReference type="ARBA" id="ARBA00022989"/>
    </source>
</evidence>
<feature type="transmembrane region" description="Helical" evidence="6">
    <location>
        <begin position="434"/>
        <end position="454"/>
    </location>
</feature>
<feature type="domain" description="ABC3 transporter permease C-terminal" evidence="7">
    <location>
        <begin position="297"/>
        <end position="412"/>
    </location>
</feature>
<dbReference type="Proteomes" id="UP000651668">
    <property type="component" value="Unassembled WGS sequence"/>
</dbReference>
<keyword evidence="2" id="KW-1003">Cell membrane</keyword>
<feature type="domain" description="ABC3 transporter permease C-terminal" evidence="7">
    <location>
        <begin position="683"/>
        <end position="798"/>
    </location>
</feature>
<dbReference type="GO" id="GO:0022857">
    <property type="term" value="F:transmembrane transporter activity"/>
    <property type="evidence" value="ECO:0007669"/>
    <property type="project" value="TreeGrafter"/>
</dbReference>
<organism evidence="9 10">
    <name type="scientific">Pedobacter quisquiliarum</name>
    <dbReference type="NCBI Taxonomy" id="1834438"/>
    <lineage>
        <taxon>Bacteria</taxon>
        <taxon>Pseudomonadati</taxon>
        <taxon>Bacteroidota</taxon>
        <taxon>Sphingobacteriia</taxon>
        <taxon>Sphingobacteriales</taxon>
        <taxon>Sphingobacteriaceae</taxon>
        <taxon>Pedobacter</taxon>
    </lineage>
</organism>
<comment type="caution">
    <text evidence="9">The sequence shown here is derived from an EMBL/GenBank/DDBJ whole genome shotgun (WGS) entry which is preliminary data.</text>
</comment>
<evidence type="ECO:0000256" key="1">
    <source>
        <dbReference type="ARBA" id="ARBA00004651"/>
    </source>
</evidence>
<name>A0A916UJ18_9SPHI</name>
<protein>
    <submittedName>
        <fullName evidence="9">ABC transporter permease</fullName>
    </submittedName>
</protein>
<feature type="transmembrane region" description="Helical" evidence="6">
    <location>
        <begin position="733"/>
        <end position="756"/>
    </location>
</feature>
<accession>A0A916UJ18</accession>
<dbReference type="InterPro" id="IPR050250">
    <property type="entry name" value="Macrolide_Exporter_MacB"/>
</dbReference>
<gene>
    <name evidence="9" type="ORF">GCM10011387_29870</name>
</gene>
<reference evidence="9" key="2">
    <citation type="submission" date="2020-09" db="EMBL/GenBank/DDBJ databases">
        <authorList>
            <person name="Sun Q."/>
            <person name="Zhou Y."/>
        </authorList>
    </citation>
    <scope>NUCLEOTIDE SEQUENCE</scope>
    <source>
        <strain evidence="9">CGMCC 1.15343</strain>
    </source>
</reference>
<evidence type="ECO:0000259" key="8">
    <source>
        <dbReference type="Pfam" id="PF12704"/>
    </source>
</evidence>
<reference evidence="9" key="1">
    <citation type="journal article" date="2014" name="Int. J. Syst. Evol. Microbiol.">
        <title>Complete genome sequence of Corynebacterium casei LMG S-19264T (=DSM 44701T), isolated from a smear-ripened cheese.</title>
        <authorList>
            <consortium name="US DOE Joint Genome Institute (JGI-PGF)"/>
            <person name="Walter F."/>
            <person name="Albersmeier A."/>
            <person name="Kalinowski J."/>
            <person name="Ruckert C."/>
        </authorList>
    </citation>
    <scope>NUCLEOTIDE SEQUENCE</scope>
    <source>
        <strain evidence="9">CGMCC 1.15343</strain>
    </source>
</reference>
<dbReference type="PANTHER" id="PTHR30572">
    <property type="entry name" value="MEMBRANE COMPONENT OF TRANSPORTER-RELATED"/>
    <property type="match status" value="1"/>
</dbReference>
<dbReference type="EMBL" id="BMIL01000011">
    <property type="protein sequence ID" value="GGC74233.1"/>
    <property type="molecule type" value="Genomic_DNA"/>
</dbReference>
<evidence type="ECO:0000256" key="5">
    <source>
        <dbReference type="ARBA" id="ARBA00023136"/>
    </source>
</evidence>
<comment type="subcellular location">
    <subcellularLocation>
        <location evidence="1">Cell membrane</location>
        <topology evidence="1">Multi-pass membrane protein</topology>
    </subcellularLocation>
</comment>
<keyword evidence="3 6" id="KW-0812">Transmembrane</keyword>
<evidence type="ECO:0000256" key="3">
    <source>
        <dbReference type="ARBA" id="ARBA00022692"/>
    </source>
</evidence>
<keyword evidence="4 6" id="KW-1133">Transmembrane helix</keyword>
<keyword evidence="10" id="KW-1185">Reference proteome</keyword>
<evidence type="ECO:0000256" key="6">
    <source>
        <dbReference type="SAM" id="Phobius"/>
    </source>
</evidence>
<feature type="transmembrane region" description="Helical" evidence="6">
    <location>
        <begin position="35"/>
        <end position="57"/>
    </location>
</feature>
<feature type="transmembrane region" description="Helical" evidence="6">
    <location>
        <begin position="295"/>
        <end position="314"/>
    </location>
</feature>
<feature type="transmembrane region" description="Helical" evidence="6">
    <location>
        <begin position="684"/>
        <end position="705"/>
    </location>
</feature>
<evidence type="ECO:0000256" key="2">
    <source>
        <dbReference type="ARBA" id="ARBA00022475"/>
    </source>
</evidence>
<dbReference type="PANTHER" id="PTHR30572:SF18">
    <property type="entry name" value="ABC-TYPE MACROLIDE FAMILY EXPORT SYSTEM PERMEASE COMPONENT 2"/>
    <property type="match status" value="1"/>
</dbReference>
<dbReference type="AlphaFoldDB" id="A0A916UJ18"/>
<feature type="transmembrane region" description="Helical" evidence="6">
    <location>
        <begin position="343"/>
        <end position="364"/>
    </location>
</feature>
<dbReference type="Pfam" id="PF02687">
    <property type="entry name" value="FtsX"/>
    <property type="match status" value="2"/>
</dbReference>
<feature type="transmembrane region" description="Helical" evidence="6">
    <location>
        <begin position="768"/>
        <end position="786"/>
    </location>
</feature>
<dbReference type="Pfam" id="PF12704">
    <property type="entry name" value="MacB_PCD"/>
    <property type="match status" value="1"/>
</dbReference>
<dbReference type="InterPro" id="IPR025857">
    <property type="entry name" value="MacB_PCD"/>
</dbReference>
<proteinExistence type="predicted"/>
<evidence type="ECO:0000313" key="9">
    <source>
        <dbReference type="EMBL" id="GGC74233.1"/>
    </source>
</evidence>
<feature type="transmembrane region" description="Helical" evidence="6">
    <location>
        <begin position="384"/>
        <end position="409"/>
    </location>
</feature>